<proteinExistence type="predicted"/>
<evidence type="ECO:0000256" key="3">
    <source>
        <dbReference type="ARBA" id="ARBA00022840"/>
    </source>
</evidence>
<dbReference type="EMBL" id="GDHF01028687">
    <property type="protein sequence ID" value="JAI23627.1"/>
    <property type="molecule type" value="Transcribed_RNA"/>
</dbReference>
<dbReference type="PANTHER" id="PTHR43146">
    <property type="entry name" value="CANCER-RELATED NUCLEOSIDE-TRIPHOSPHATASE"/>
    <property type="match status" value="1"/>
</dbReference>
<dbReference type="SUPFAM" id="SSF52540">
    <property type="entry name" value="P-loop containing nucleoside triphosphate hydrolases"/>
    <property type="match status" value="1"/>
</dbReference>
<keyword evidence="3" id="KW-0067">ATP-binding</keyword>
<organism evidence="4">
    <name type="scientific">Bactrocera latifrons</name>
    <name type="common">Malaysian fruit fly</name>
    <name type="synonym">Chaetodacus latifrons</name>
    <dbReference type="NCBI Taxonomy" id="174628"/>
    <lineage>
        <taxon>Eukaryota</taxon>
        <taxon>Metazoa</taxon>
        <taxon>Ecdysozoa</taxon>
        <taxon>Arthropoda</taxon>
        <taxon>Hexapoda</taxon>
        <taxon>Insecta</taxon>
        <taxon>Pterygota</taxon>
        <taxon>Neoptera</taxon>
        <taxon>Endopterygota</taxon>
        <taxon>Diptera</taxon>
        <taxon>Brachycera</taxon>
        <taxon>Muscomorpha</taxon>
        <taxon>Tephritoidea</taxon>
        <taxon>Tephritidae</taxon>
        <taxon>Bactrocera</taxon>
        <taxon>Bactrocera</taxon>
    </lineage>
</organism>
<evidence type="ECO:0000256" key="1">
    <source>
        <dbReference type="ARBA" id="ARBA00022741"/>
    </source>
</evidence>
<dbReference type="InterPro" id="IPR004948">
    <property type="entry name" value="Nuc-triphosphatase_THEP1"/>
</dbReference>
<name>A0A0K8UAC2_BACLA</name>
<dbReference type="InterPro" id="IPR027417">
    <property type="entry name" value="P-loop_NTPase"/>
</dbReference>
<protein>
    <submittedName>
        <fullName evidence="4">Cancer-related nucleoside-triphosphatase</fullName>
    </submittedName>
</protein>
<sequence>MKKINPEKMFDIILLTGPPGVGKTTLLRKIFEEVQLIYSCQGFLTEEVRNEQTHERVGFDVVTLSGQRCVLARALSENRKQMPKVGKYSIYINDFENLVLPLIACGNLKYELLIIDEIGKMELKSKQFERALCELIHKIPILATIPCVPIKQSQLIENLKKSPKSKIYEINKNNRDAIQKEIVKTINAMLKN</sequence>
<dbReference type="Pfam" id="PF03266">
    <property type="entry name" value="NTPase_1"/>
    <property type="match status" value="1"/>
</dbReference>
<reference evidence="4" key="1">
    <citation type="submission" date="2015-06" db="EMBL/GenBank/DDBJ databases">
        <authorList>
            <person name="Hoefler B.C."/>
            <person name="Straight P.D."/>
        </authorList>
    </citation>
    <scope>NUCLEOTIDE SEQUENCE</scope>
</reference>
<accession>A0A0K8UAC2</accession>
<dbReference type="OrthoDB" id="446244at2759"/>
<evidence type="ECO:0000313" key="4">
    <source>
        <dbReference type="EMBL" id="JAI23627.1"/>
    </source>
</evidence>
<keyword evidence="1" id="KW-0547">Nucleotide-binding</keyword>
<gene>
    <name evidence="4" type="primary">Ntpcr</name>
    <name evidence="4" type="ORF">c0_g1_i1</name>
</gene>
<evidence type="ECO:0000256" key="2">
    <source>
        <dbReference type="ARBA" id="ARBA00022801"/>
    </source>
</evidence>
<dbReference type="Gene3D" id="3.40.50.300">
    <property type="entry name" value="P-loop containing nucleotide triphosphate hydrolases"/>
    <property type="match status" value="1"/>
</dbReference>
<keyword evidence="2" id="KW-0378">Hydrolase</keyword>
<dbReference type="PANTHER" id="PTHR43146:SF1">
    <property type="entry name" value="CANCER-RELATED NUCLEOSIDE-TRIPHOSPHATASE"/>
    <property type="match status" value="1"/>
</dbReference>
<dbReference type="GO" id="GO:0005524">
    <property type="term" value="F:ATP binding"/>
    <property type="evidence" value="ECO:0007669"/>
    <property type="project" value="UniProtKB-KW"/>
</dbReference>
<dbReference type="GO" id="GO:0017111">
    <property type="term" value="F:ribonucleoside triphosphate phosphatase activity"/>
    <property type="evidence" value="ECO:0007669"/>
    <property type="project" value="InterPro"/>
</dbReference>
<dbReference type="AlphaFoldDB" id="A0A0K8UAC2"/>